<evidence type="ECO:0000313" key="1">
    <source>
        <dbReference type="EMBL" id="PNR34514.1"/>
    </source>
</evidence>
<dbReference type="EnsemblPlants" id="Pp3c19_19380V3.2">
    <property type="protein sequence ID" value="PAC:32939993.CDS.1"/>
    <property type="gene ID" value="Pp3c19_19380"/>
</dbReference>
<protein>
    <submittedName>
        <fullName evidence="1 2">Uncharacterized protein</fullName>
    </submittedName>
</protein>
<keyword evidence="3" id="KW-1185">Reference proteome</keyword>
<dbReference type="Gramene" id="Pp3c19_19380V3.2">
    <property type="protein sequence ID" value="PAC:32939993.CDS.1"/>
    <property type="gene ID" value="Pp3c19_19380"/>
</dbReference>
<dbReference type="InParanoid" id="A0A2K1IZ05"/>
<organism evidence="1">
    <name type="scientific">Physcomitrium patens</name>
    <name type="common">Spreading-leaved earth moss</name>
    <name type="synonym">Physcomitrella patens</name>
    <dbReference type="NCBI Taxonomy" id="3218"/>
    <lineage>
        <taxon>Eukaryota</taxon>
        <taxon>Viridiplantae</taxon>
        <taxon>Streptophyta</taxon>
        <taxon>Embryophyta</taxon>
        <taxon>Bryophyta</taxon>
        <taxon>Bryophytina</taxon>
        <taxon>Bryopsida</taxon>
        <taxon>Funariidae</taxon>
        <taxon>Funariales</taxon>
        <taxon>Funariaceae</taxon>
        <taxon>Physcomitrium</taxon>
    </lineage>
</organism>
<gene>
    <name evidence="1" type="ORF">PHYPA_024331</name>
</gene>
<proteinExistence type="predicted"/>
<dbReference type="AlphaFoldDB" id="A0A2K1IZ05"/>
<dbReference type="EMBL" id="ABEU02000019">
    <property type="protein sequence ID" value="PNR34514.1"/>
    <property type="molecule type" value="Genomic_DNA"/>
</dbReference>
<evidence type="ECO:0000313" key="2">
    <source>
        <dbReference type="EnsemblPlants" id="PAC:32939992.CDS.1"/>
    </source>
</evidence>
<dbReference type="Gramene" id="Pp3c19_19380V3.1">
    <property type="protein sequence ID" value="PAC:32939992.CDS.1"/>
    <property type="gene ID" value="Pp3c19_19380"/>
</dbReference>
<name>A0A2K1IZ05_PHYPA</name>
<sequence length="57" mass="6427">MRGAQVLNWCTIHLARVHIAEISPCRIGISGFMLIAPPIAEVFTPHRSTNTIWHFQS</sequence>
<accession>A0A2K1IZ05</accession>
<dbReference type="Proteomes" id="UP000006727">
    <property type="component" value="Chromosome 19"/>
</dbReference>
<reference evidence="1 3" key="2">
    <citation type="journal article" date="2018" name="Plant J.">
        <title>The Physcomitrella patens chromosome-scale assembly reveals moss genome structure and evolution.</title>
        <authorList>
            <person name="Lang D."/>
            <person name="Ullrich K.K."/>
            <person name="Murat F."/>
            <person name="Fuchs J."/>
            <person name="Jenkins J."/>
            <person name="Haas F.B."/>
            <person name="Piednoel M."/>
            <person name="Gundlach H."/>
            <person name="Van Bel M."/>
            <person name="Meyberg R."/>
            <person name="Vives C."/>
            <person name="Morata J."/>
            <person name="Symeonidi A."/>
            <person name="Hiss M."/>
            <person name="Muchero W."/>
            <person name="Kamisugi Y."/>
            <person name="Saleh O."/>
            <person name="Blanc G."/>
            <person name="Decker E.L."/>
            <person name="van Gessel N."/>
            <person name="Grimwood J."/>
            <person name="Hayes R.D."/>
            <person name="Graham S.W."/>
            <person name="Gunter L.E."/>
            <person name="McDaniel S.F."/>
            <person name="Hoernstein S.N.W."/>
            <person name="Larsson A."/>
            <person name="Li F.W."/>
            <person name="Perroud P.F."/>
            <person name="Phillips J."/>
            <person name="Ranjan P."/>
            <person name="Rokshar D.S."/>
            <person name="Rothfels C.J."/>
            <person name="Schneider L."/>
            <person name="Shu S."/>
            <person name="Stevenson D.W."/>
            <person name="Thummler F."/>
            <person name="Tillich M."/>
            <person name="Villarreal Aguilar J.C."/>
            <person name="Widiez T."/>
            <person name="Wong G.K."/>
            <person name="Wymore A."/>
            <person name="Zhang Y."/>
            <person name="Zimmer A.D."/>
            <person name="Quatrano R.S."/>
            <person name="Mayer K.F.X."/>
            <person name="Goodstein D."/>
            <person name="Casacuberta J.M."/>
            <person name="Vandepoele K."/>
            <person name="Reski R."/>
            <person name="Cuming A.C."/>
            <person name="Tuskan G.A."/>
            <person name="Maumus F."/>
            <person name="Salse J."/>
            <person name="Schmutz J."/>
            <person name="Rensing S.A."/>
        </authorList>
    </citation>
    <scope>NUCLEOTIDE SEQUENCE [LARGE SCALE GENOMIC DNA]</scope>
    <source>
        <strain evidence="2 3">cv. Gransden 2004</strain>
    </source>
</reference>
<evidence type="ECO:0000313" key="3">
    <source>
        <dbReference type="Proteomes" id="UP000006727"/>
    </source>
</evidence>
<reference evidence="1 3" key="1">
    <citation type="journal article" date="2008" name="Science">
        <title>The Physcomitrella genome reveals evolutionary insights into the conquest of land by plants.</title>
        <authorList>
            <person name="Rensing S."/>
            <person name="Lang D."/>
            <person name="Zimmer A."/>
            <person name="Terry A."/>
            <person name="Salamov A."/>
            <person name="Shapiro H."/>
            <person name="Nishiyama T."/>
            <person name="Perroud P.-F."/>
            <person name="Lindquist E."/>
            <person name="Kamisugi Y."/>
            <person name="Tanahashi T."/>
            <person name="Sakakibara K."/>
            <person name="Fujita T."/>
            <person name="Oishi K."/>
            <person name="Shin-I T."/>
            <person name="Kuroki Y."/>
            <person name="Toyoda A."/>
            <person name="Suzuki Y."/>
            <person name="Hashimoto A."/>
            <person name="Yamaguchi K."/>
            <person name="Sugano A."/>
            <person name="Kohara Y."/>
            <person name="Fujiyama A."/>
            <person name="Anterola A."/>
            <person name="Aoki S."/>
            <person name="Ashton N."/>
            <person name="Barbazuk W.B."/>
            <person name="Barker E."/>
            <person name="Bennetzen J."/>
            <person name="Bezanilla M."/>
            <person name="Blankenship R."/>
            <person name="Cho S.H."/>
            <person name="Dutcher S."/>
            <person name="Estelle M."/>
            <person name="Fawcett J.A."/>
            <person name="Gundlach H."/>
            <person name="Hanada K."/>
            <person name="Heyl A."/>
            <person name="Hicks K.A."/>
            <person name="Hugh J."/>
            <person name="Lohr M."/>
            <person name="Mayer K."/>
            <person name="Melkozernov A."/>
            <person name="Murata T."/>
            <person name="Nelson D."/>
            <person name="Pils B."/>
            <person name="Prigge M."/>
            <person name="Reiss B."/>
            <person name="Renner T."/>
            <person name="Rombauts S."/>
            <person name="Rushton P."/>
            <person name="Sanderfoot A."/>
            <person name="Schween G."/>
            <person name="Shiu S.-H."/>
            <person name="Stueber K."/>
            <person name="Theodoulou F.L."/>
            <person name="Tu H."/>
            <person name="Van de Peer Y."/>
            <person name="Verrier P.J."/>
            <person name="Waters E."/>
            <person name="Wood A."/>
            <person name="Yang L."/>
            <person name="Cove D."/>
            <person name="Cuming A."/>
            <person name="Hasebe M."/>
            <person name="Lucas S."/>
            <person name="Mishler D.B."/>
            <person name="Reski R."/>
            <person name="Grigoriev I."/>
            <person name="Quatrano R.S."/>
            <person name="Boore J.L."/>
        </authorList>
    </citation>
    <scope>NUCLEOTIDE SEQUENCE [LARGE SCALE GENOMIC DNA]</scope>
    <source>
        <strain evidence="2 3">cv. Gransden 2004</strain>
    </source>
</reference>
<dbReference type="EnsemblPlants" id="Pp3c19_19380V3.1">
    <property type="protein sequence ID" value="PAC:32939992.CDS.1"/>
    <property type="gene ID" value="Pp3c19_19380"/>
</dbReference>
<reference evidence="2" key="3">
    <citation type="submission" date="2020-12" db="UniProtKB">
        <authorList>
            <consortium name="EnsemblPlants"/>
        </authorList>
    </citation>
    <scope>IDENTIFICATION</scope>
</reference>